<dbReference type="EMBL" id="BK016086">
    <property type="protein sequence ID" value="DAF93402.1"/>
    <property type="molecule type" value="Genomic_DNA"/>
</dbReference>
<accession>A0A8S5UG78</accession>
<proteinExistence type="predicted"/>
<dbReference type="InterPro" id="IPR029052">
    <property type="entry name" value="Metallo-depent_PP-like"/>
</dbReference>
<protein>
    <submittedName>
        <fullName evidence="1">Metallophosphatase domain protein</fullName>
    </submittedName>
</protein>
<name>A0A8S5UG78_9CAUD</name>
<sequence length="200" mass="23376">MAAYACADLHLGHRNIPKYRMKPDDGPLDHTAMFKNFVDTEEHDNFIEERWREMGIKTRRDTIYVVGDIAFTAEGWERFDALPGRKVVILGNHCTEHTTVDKIAALKTVNSVHSMLKYKGMWISHAPLHPAHLRGKRNLHGHLHSELVRDPRYFNCSLEHTNMRPMPLEEIYEEFDRRRSFNYVRQTLGWRAALQGLRNG</sequence>
<dbReference type="SUPFAM" id="SSF56300">
    <property type="entry name" value="Metallo-dependent phosphatases"/>
    <property type="match status" value="1"/>
</dbReference>
<organism evidence="1">
    <name type="scientific">Myoviridae sp. ctshb19</name>
    <dbReference type="NCBI Taxonomy" id="2825194"/>
    <lineage>
        <taxon>Viruses</taxon>
        <taxon>Duplodnaviria</taxon>
        <taxon>Heunggongvirae</taxon>
        <taxon>Uroviricota</taxon>
        <taxon>Caudoviricetes</taxon>
    </lineage>
</organism>
<evidence type="ECO:0000313" key="1">
    <source>
        <dbReference type="EMBL" id="DAF93402.1"/>
    </source>
</evidence>
<reference evidence="1" key="1">
    <citation type="journal article" date="2021" name="Proc. Natl. Acad. Sci. U.S.A.">
        <title>A Catalog of Tens of Thousands of Viruses from Human Metagenomes Reveals Hidden Associations with Chronic Diseases.</title>
        <authorList>
            <person name="Tisza M.J."/>
            <person name="Buck C.B."/>
        </authorList>
    </citation>
    <scope>NUCLEOTIDE SEQUENCE</scope>
    <source>
        <strain evidence="1">Ctshb19</strain>
    </source>
</reference>
<dbReference type="Gene3D" id="3.60.21.10">
    <property type="match status" value="1"/>
</dbReference>